<protein>
    <recommendedName>
        <fullName evidence="5">DUF2946 domain-containing protein</fullName>
    </recommendedName>
</protein>
<gene>
    <name evidence="3" type="ORF">C4N9_21415</name>
</gene>
<evidence type="ECO:0000256" key="1">
    <source>
        <dbReference type="SAM" id="MobiDB-lite"/>
    </source>
</evidence>
<feature type="region of interest" description="Disordered" evidence="1">
    <location>
        <begin position="85"/>
        <end position="107"/>
    </location>
</feature>
<evidence type="ECO:0000256" key="2">
    <source>
        <dbReference type="SAM" id="SignalP"/>
    </source>
</evidence>
<evidence type="ECO:0000313" key="3">
    <source>
        <dbReference type="EMBL" id="PWE26551.1"/>
    </source>
</evidence>
<evidence type="ECO:0008006" key="5">
    <source>
        <dbReference type="Google" id="ProtNLM"/>
    </source>
</evidence>
<proteinExistence type="predicted"/>
<feature type="signal peptide" evidence="2">
    <location>
        <begin position="1"/>
        <end position="24"/>
    </location>
</feature>
<dbReference type="GeneID" id="94367458"/>
<dbReference type="EMBL" id="QEYD01000019">
    <property type="protein sequence ID" value="PWE26551.1"/>
    <property type="molecule type" value="Genomic_DNA"/>
</dbReference>
<sequence>MRVVLLTLLLALLGANLTPLRALAATDGTGPMVACGQDGLHGADGAMPDQSMSPGASCQVGICCVCLPALDPAYGPAPRLIEAVEPPQARIAGPSHPGGTEPPPPRA</sequence>
<feature type="chain" id="PRO_5015414200" description="DUF2946 domain-containing protein" evidence="2">
    <location>
        <begin position="25"/>
        <end position="107"/>
    </location>
</feature>
<dbReference type="Proteomes" id="UP000244940">
    <property type="component" value="Unassembled WGS sequence"/>
</dbReference>
<dbReference type="RefSeq" id="WP_109535384.1">
    <property type="nucleotide sequence ID" value="NZ_QEYD01000019.1"/>
</dbReference>
<dbReference type="AlphaFoldDB" id="A0A2U2C3X4"/>
<accession>A0A2U2C3X4</accession>
<comment type="caution">
    <text evidence="3">The sequence shown here is derived from an EMBL/GenBank/DDBJ whole genome shotgun (WGS) entry which is preliminary data.</text>
</comment>
<evidence type="ECO:0000313" key="4">
    <source>
        <dbReference type="Proteomes" id="UP000244940"/>
    </source>
</evidence>
<organism evidence="3 4">
    <name type="scientific">Pararhodobacter marinus</name>
    <dbReference type="NCBI Taxonomy" id="2184063"/>
    <lineage>
        <taxon>Bacteria</taxon>
        <taxon>Pseudomonadati</taxon>
        <taxon>Pseudomonadota</taxon>
        <taxon>Alphaproteobacteria</taxon>
        <taxon>Rhodobacterales</taxon>
        <taxon>Paracoccaceae</taxon>
        <taxon>Pararhodobacter</taxon>
    </lineage>
</organism>
<reference evidence="3 4" key="1">
    <citation type="submission" date="2018-05" db="EMBL/GenBank/DDBJ databases">
        <title>Pararhodobacter marina sp. nov., isolated from deep-sea water of the Indian Ocean.</title>
        <authorList>
            <person name="Lai Q.Sr."/>
            <person name="Liu X."/>
            <person name="Shao Z."/>
        </authorList>
    </citation>
    <scope>NUCLEOTIDE SEQUENCE [LARGE SCALE GENOMIC DNA]</scope>
    <source>
        <strain evidence="3 4">CIC4N-9</strain>
    </source>
</reference>
<keyword evidence="4" id="KW-1185">Reference proteome</keyword>
<keyword evidence="2" id="KW-0732">Signal</keyword>
<name>A0A2U2C3X4_9RHOB</name>